<evidence type="ECO:0000256" key="1">
    <source>
        <dbReference type="ARBA" id="ARBA00022737"/>
    </source>
</evidence>
<dbReference type="InParanoid" id="D2A3F7"/>
<dbReference type="InterPro" id="IPR033490">
    <property type="entry name" value="LRP130"/>
</dbReference>
<dbReference type="PANTHER" id="PTHR46669">
    <property type="entry name" value="LEUCINE-RICH PPR MOTIF-CONTAINING PROTEIN, MITOCHONDRIAL"/>
    <property type="match status" value="1"/>
</dbReference>
<dbReference type="PANTHER" id="PTHR46669:SF1">
    <property type="entry name" value="LEUCINE-RICH PPR MOTIF-CONTAINING PROTEIN, MITOCHONDRIAL"/>
    <property type="match status" value="1"/>
</dbReference>
<dbReference type="PROSITE" id="PS51375">
    <property type="entry name" value="PPR"/>
    <property type="match status" value="3"/>
</dbReference>
<keyword evidence="1" id="KW-0677">Repeat</keyword>
<dbReference type="EMBL" id="KQ971338">
    <property type="protein sequence ID" value="EFA01919.1"/>
    <property type="molecule type" value="Genomic_DNA"/>
</dbReference>
<dbReference type="eggNOG" id="KOG4318">
    <property type="taxonomic scope" value="Eukaryota"/>
</dbReference>
<dbReference type="PROSITE" id="PS50005">
    <property type="entry name" value="TPR"/>
    <property type="match status" value="1"/>
</dbReference>
<sequence length="1339" mass="151752">MASILRSSKFVRYIAGFARNVVLNTPREFDGNLVNTTQCLCGAVPRSFASQIPAPHDQNLETSLRRLDQDVRKVGRISRRDIEDVLDEIRSSRSATSSQSLLVIRCCGNLVPEELPEVRTKLVQEIWATLNKLNVPMDISHYNALLRVYLENEHQFSPAEFLADLESKGIEPNRVTYQRLIARYCQVGDIEGATKILEFMKEKQLPVNENVFNALIVGHSQTGDMDSAQGILGVMTQAGLEPSADTYTTLLCGFGKKGDIDAINKLFEECESKEIYLLDKDYLDIVYALATNGHSEHIPQILSKVRRAIGYNQDAINLILRLINKGLEDAAFPVLETVVRSTNPDGTHNPVGNFFVKQMVKANRPVEKIIEMCNKLESSGMYTRGLSLAAETSLEFGNDQLAYSLLTELSKKDIPVRQHYFWPLIVAKSKDSSGQGILDVLLSMHKFNITPSNETLREYVIPNLKAPSSEILSILRSANVPLGTSGACLVHHLLNKSDIKEAAIISTQVSAFYNPDLLKRPLTNSFYKNKDLESYIRIVRNIYDNLDRLKRSEEDEPTQVADKNEVVGNLVLDLSWNREFLNVVEDVLKGLISEGLSISTTAAEKLQEKLGEKMTEEISSLLGKLTSGHLTPVPVPKKLPSYTPSHQMNVEQLERLIHNLEVKNQDTKGLKRQLLTLYYREKDLEKTESLLAELEKTDFVYSAGIYAQLSDLYAHHDKLDKAMEYYNKLKELEGNEFKMDETKIVSIAHLLVRNGKFDQAIEIIEKTPRENLREERTYNYAAQVWRLLNSLAEEGRVDEVNKLFDTLVKNDFIEVNNILLGPLVKVHLVNKDIDKAMEKFEWCVNQFRATPWKNELACQLIQKEDAEKLQKLTDLSTSIHGEINSLYDLVFAFVECGRVRQARKILETPGLQTRPQRINIRCERYRQEGQVKPLESLKDATKDLDHINRSDIYYQLLLSYIKQEEVEKALGLWTQMQEEDLLPSDEFLQSLGKFLQDKGVSVPFQIPQSVTPPQVVEKSHIQQFRRKLKEGDVQSALQFYNPNDHSFTVTDTSLLIEKLIQNNRIGEATKVTLNLLETGATPLARVFKFLLNKLANAGDLDSLAIIDKKVSQEVKKTISFDNRVCHANLIAGKAPQYLDQLENEIDNAKDEDLKAIEEKFPRGGAYGILERHPQLLEKYENLAVKYAQRGIVAPMNVLWTNYFIVGNEPKAEQIWNTYLKGAPRIMFQRIVHAARETQDENLIKKLIKHLKNSNVTEGAVGNAYSCLLDVLVAKNNTEEVVLAFELALKDAGLNHLNRTAILRVKEVYEKLGKPFDYAIPPKNPRIATSTSSGEEDAKK</sequence>
<dbReference type="GO" id="GO:0070129">
    <property type="term" value="P:regulation of mitochondrial translation"/>
    <property type="evidence" value="ECO:0000318"/>
    <property type="project" value="GO_Central"/>
</dbReference>
<dbReference type="Gene3D" id="1.25.40.10">
    <property type="entry name" value="Tetratricopeptide repeat domain"/>
    <property type="match status" value="2"/>
</dbReference>
<feature type="repeat" description="PPR" evidence="3">
    <location>
        <begin position="173"/>
        <end position="207"/>
    </location>
</feature>
<dbReference type="OMA" id="HIDRNKI"/>
<reference evidence="6 7" key="1">
    <citation type="journal article" date="2008" name="Nature">
        <title>The genome of the model beetle and pest Tribolium castaneum.</title>
        <authorList>
            <consortium name="Tribolium Genome Sequencing Consortium"/>
            <person name="Richards S."/>
            <person name="Gibbs R.A."/>
            <person name="Weinstock G.M."/>
            <person name="Brown S.J."/>
            <person name="Denell R."/>
            <person name="Beeman R.W."/>
            <person name="Gibbs R."/>
            <person name="Beeman R.W."/>
            <person name="Brown S.J."/>
            <person name="Bucher G."/>
            <person name="Friedrich M."/>
            <person name="Grimmelikhuijzen C.J."/>
            <person name="Klingler M."/>
            <person name="Lorenzen M."/>
            <person name="Richards S."/>
            <person name="Roth S."/>
            <person name="Schroder R."/>
            <person name="Tautz D."/>
            <person name="Zdobnov E.M."/>
            <person name="Muzny D."/>
            <person name="Gibbs R.A."/>
            <person name="Weinstock G.M."/>
            <person name="Attaway T."/>
            <person name="Bell S."/>
            <person name="Buhay C.J."/>
            <person name="Chandrabose M.N."/>
            <person name="Chavez D."/>
            <person name="Clerk-Blankenburg K.P."/>
            <person name="Cree A."/>
            <person name="Dao M."/>
            <person name="Davis C."/>
            <person name="Chacko J."/>
            <person name="Dinh H."/>
            <person name="Dugan-Rocha S."/>
            <person name="Fowler G."/>
            <person name="Garner T.T."/>
            <person name="Garnes J."/>
            <person name="Gnirke A."/>
            <person name="Hawes A."/>
            <person name="Hernandez J."/>
            <person name="Hines S."/>
            <person name="Holder M."/>
            <person name="Hume J."/>
            <person name="Jhangiani S.N."/>
            <person name="Joshi V."/>
            <person name="Khan Z.M."/>
            <person name="Jackson L."/>
            <person name="Kovar C."/>
            <person name="Kowis A."/>
            <person name="Lee S."/>
            <person name="Lewis L.R."/>
            <person name="Margolis J."/>
            <person name="Morgan M."/>
            <person name="Nazareth L.V."/>
            <person name="Nguyen N."/>
            <person name="Okwuonu G."/>
            <person name="Parker D."/>
            <person name="Richards S."/>
            <person name="Ruiz S.J."/>
            <person name="Santibanez J."/>
            <person name="Savard J."/>
            <person name="Scherer S.E."/>
            <person name="Schneider B."/>
            <person name="Sodergren E."/>
            <person name="Tautz D."/>
            <person name="Vattahil S."/>
            <person name="Villasana D."/>
            <person name="White C.S."/>
            <person name="Wright R."/>
            <person name="Park Y."/>
            <person name="Beeman R.W."/>
            <person name="Lord J."/>
            <person name="Oppert B."/>
            <person name="Lorenzen M."/>
            <person name="Brown S."/>
            <person name="Wang L."/>
            <person name="Savard J."/>
            <person name="Tautz D."/>
            <person name="Richards S."/>
            <person name="Weinstock G."/>
            <person name="Gibbs R.A."/>
            <person name="Liu Y."/>
            <person name="Worley K."/>
            <person name="Weinstock G."/>
            <person name="Elsik C.G."/>
            <person name="Reese J.T."/>
            <person name="Elhaik E."/>
            <person name="Landan G."/>
            <person name="Graur D."/>
            <person name="Arensburger P."/>
            <person name="Atkinson P."/>
            <person name="Beeman R.W."/>
            <person name="Beidler J."/>
            <person name="Brown S.J."/>
            <person name="Demuth J.P."/>
            <person name="Drury D.W."/>
            <person name="Du Y.Z."/>
            <person name="Fujiwara H."/>
            <person name="Lorenzen M."/>
            <person name="Maselli V."/>
            <person name="Osanai M."/>
            <person name="Park Y."/>
            <person name="Robertson H.M."/>
            <person name="Tu Z."/>
            <person name="Wang J.J."/>
            <person name="Wang S."/>
            <person name="Richards S."/>
            <person name="Song H."/>
            <person name="Zhang L."/>
            <person name="Sodergren E."/>
            <person name="Werner D."/>
            <person name="Stanke M."/>
            <person name="Morgenstern B."/>
            <person name="Solovyev V."/>
            <person name="Kosarev P."/>
            <person name="Brown G."/>
            <person name="Chen H.C."/>
            <person name="Ermolaeva O."/>
            <person name="Hlavina W."/>
            <person name="Kapustin Y."/>
            <person name="Kiryutin B."/>
            <person name="Kitts P."/>
            <person name="Maglott D."/>
            <person name="Pruitt K."/>
            <person name="Sapojnikov V."/>
            <person name="Souvorov A."/>
            <person name="Mackey A.J."/>
            <person name="Waterhouse R.M."/>
            <person name="Wyder S."/>
            <person name="Zdobnov E.M."/>
            <person name="Zdobnov E.M."/>
            <person name="Wyder S."/>
            <person name="Kriventseva E.V."/>
            <person name="Kadowaki T."/>
            <person name="Bork P."/>
            <person name="Aranda M."/>
            <person name="Bao R."/>
            <person name="Beermann A."/>
            <person name="Berns N."/>
            <person name="Bolognesi R."/>
            <person name="Bonneton F."/>
            <person name="Bopp D."/>
            <person name="Brown S.J."/>
            <person name="Bucher G."/>
            <person name="Butts T."/>
            <person name="Chaumot A."/>
            <person name="Denell R.E."/>
            <person name="Ferrier D.E."/>
            <person name="Friedrich M."/>
            <person name="Gordon C.M."/>
            <person name="Jindra M."/>
            <person name="Klingler M."/>
            <person name="Lan Q."/>
            <person name="Lattorff H.M."/>
            <person name="Laudet V."/>
            <person name="von Levetsow C."/>
            <person name="Liu Z."/>
            <person name="Lutz R."/>
            <person name="Lynch J.A."/>
            <person name="da Fonseca R.N."/>
            <person name="Posnien N."/>
            <person name="Reuter R."/>
            <person name="Roth S."/>
            <person name="Savard J."/>
            <person name="Schinko J.B."/>
            <person name="Schmitt C."/>
            <person name="Schoppmeier M."/>
            <person name="Schroder R."/>
            <person name="Shippy T.D."/>
            <person name="Simonnet F."/>
            <person name="Marques-Souza H."/>
            <person name="Tautz D."/>
            <person name="Tomoyasu Y."/>
            <person name="Trauner J."/>
            <person name="Van der Zee M."/>
            <person name="Vervoort M."/>
            <person name="Wittkopp N."/>
            <person name="Wimmer E.A."/>
            <person name="Yang X."/>
            <person name="Jones A.K."/>
            <person name="Sattelle D.B."/>
            <person name="Ebert P.R."/>
            <person name="Nelson D."/>
            <person name="Scott J.G."/>
            <person name="Beeman R.W."/>
            <person name="Muthukrishnan S."/>
            <person name="Kramer K.J."/>
            <person name="Arakane Y."/>
            <person name="Beeman R.W."/>
            <person name="Zhu Q."/>
            <person name="Hogenkamp D."/>
            <person name="Dixit R."/>
            <person name="Oppert B."/>
            <person name="Jiang H."/>
            <person name="Zou Z."/>
            <person name="Marshall J."/>
            <person name="Elpidina E."/>
            <person name="Vinokurov K."/>
            <person name="Oppert C."/>
            <person name="Zou Z."/>
            <person name="Evans J."/>
            <person name="Lu Z."/>
            <person name="Zhao P."/>
            <person name="Sumathipala N."/>
            <person name="Altincicek B."/>
            <person name="Vilcinskas A."/>
            <person name="Williams M."/>
            <person name="Hultmark D."/>
            <person name="Hetru C."/>
            <person name="Jiang H."/>
            <person name="Grimmelikhuijzen C.J."/>
            <person name="Hauser F."/>
            <person name="Cazzamali G."/>
            <person name="Williamson M."/>
            <person name="Park Y."/>
            <person name="Li B."/>
            <person name="Tanaka Y."/>
            <person name="Predel R."/>
            <person name="Neupert S."/>
            <person name="Schachtner J."/>
            <person name="Verleyen P."/>
            <person name="Raible F."/>
            <person name="Bork P."/>
            <person name="Friedrich M."/>
            <person name="Walden K.K."/>
            <person name="Robertson H.M."/>
            <person name="Angeli S."/>
            <person name="Foret S."/>
            <person name="Bucher G."/>
            <person name="Schuetz S."/>
            <person name="Maleszka R."/>
            <person name="Wimmer E.A."/>
            <person name="Beeman R.W."/>
            <person name="Lorenzen M."/>
            <person name="Tomoyasu Y."/>
            <person name="Miller S.C."/>
            <person name="Grossmann D."/>
            <person name="Bucher G."/>
        </authorList>
    </citation>
    <scope>NUCLEOTIDE SEQUENCE [LARGE SCALE GENOMIC DNA]</scope>
    <source>
        <strain evidence="6 7">Georgia GA2</strain>
    </source>
</reference>
<feature type="repeat" description="PPR" evidence="3">
    <location>
        <begin position="208"/>
        <end position="242"/>
    </location>
</feature>
<dbReference type="STRING" id="7070.D2A3F7"/>
<protein>
    <submittedName>
        <fullName evidence="6">Leucine-rich PPR motif-containing protein, mitochondrial-like Protein</fullName>
    </submittedName>
</protein>
<keyword evidence="7" id="KW-1185">Reference proteome</keyword>
<dbReference type="Pfam" id="PF13812">
    <property type="entry name" value="PPR_3"/>
    <property type="match status" value="1"/>
</dbReference>
<dbReference type="HOGENOM" id="CLU_006166_0_0_1"/>
<dbReference type="NCBIfam" id="TIGR00756">
    <property type="entry name" value="PPR"/>
    <property type="match status" value="1"/>
</dbReference>
<evidence type="ECO:0000313" key="6">
    <source>
        <dbReference type="EMBL" id="EFA01919.1"/>
    </source>
</evidence>
<evidence type="ECO:0000256" key="2">
    <source>
        <dbReference type="PROSITE-ProRule" id="PRU00339"/>
    </source>
</evidence>
<dbReference type="OrthoDB" id="185373at2759"/>
<evidence type="ECO:0000256" key="3">
    <source>
        <dbReference type="PROSITE-ProRule" id="PRU00708"/>
    </source>
</evidence>
<feature type="repeat" description="PPR" evidence="3">
    <location>
        <begin position="243"/>
        <end position="277"/>
    </location>
</feature>
<dbReference type="Pfam" id="PF17177">
    <property type="entry name" value="PPR_long"/>
    <property type="match status" value="1"/>
</dbReference>
<dbReference type="InterPro" id="IPR019734">
    <property type="entry name" value="TPR_rpt"/>
</dbReference>
<dbReference type="FunCoup" id="D2A3F7">
    <property type="interactions" value="1557"/>
</dbReference>
<evidence type="ECO:0000313" key="7">
    <source>
        <dbReference type="Proteomes" id="UP000007266"/>
    </source>
</evidence>
<feature type="domain" description="PROP1-like PPR" evidence="5">
    <location>
        <begin position="193"/>
        <end position="312"/>
    </location>
</feature>
<dbReference type="PhylomeDB" id="D2A3F7"/>
<dbReference type="GO" id="GO:0003730">
    <property type="term" value="F:mRNA 3'-UTR binding"/>
    <property type="evidence" value="ECO:0000318"/>
    <property type="project" value="GO_Central"/>
</dbReference>
<dbReference type="Proteomes" id="UP000007266">
    <property type="component" value="Linkage group 4"/>
</dbReference>
<accession>D2A3F7</accession>
<dbReference type="SUPFAM" id="SSF48452">
    <property type="entry name" value="TPR-like"/>
    <property type="match status" value="1"/>
</dbReference>
<dbReference type="InterPro" id="IPR033443">
    <property type="entry name" value="PROP1-like_PPR_dom"/>
</dbReference>
<dbReference type="InterPro" id="IPR011990">
    <property type="entry name" value="TPR-like_helical_dom_sf"/>
</dbReference>
<feature type="repeat" description="TPR" evidence="2">
    <location>
        <begin position="703"/>
        <end position="736"/>
    </location>
</feature>
<feature type="region of interest" description="Disordered" evidence="4">
    <location>
        <begin position="1320"/>
        <end position="1339"/>
    </location>
</feature>
<dbReference type="KEGG" id="tca:664224"/>
<evidence type="ECO:0000256" key="4">
    <source>
        <dbReference type="SAM" id="MobiDB-lite"/>
    </source>
</evidence>
<keyword evidence="2" id="KW-0802">TPR repeat</keyword>
<gene>
    <name evidence="6" type="primary">AUGUSTUS-3.0.2_07529</name>
    <name evidence="6" type="ORF">TcasGA2_TC007529</name>
</gene>
<organism evidence="6 7">
    <name type="scientific">Tribolium castaneum</name>
    <name type="common">Red flour beetle</name>
    <dbReference type="NCBI Taxonomy" id="7070"/>
    <lineage>
        <taxon>Eukaryota</taxon>
        <taxon>Metazoa</taxon>
        <taxon>Ecdysozoa</taxon>
        <taxon>Arthropoda</taxon>
        <taxon>Hexapoda</taxon>
        <taxon>Insecta</taxon>
        <taxon>Pterygota</taxon>
        <taxon>Neoptera</taxon>
        <taxon>Endopterygota</taxon>
        <taxon>Coleoptera</taxon>
        <taxon>Polyphaga</taxon>
        <taxon>Cucujiformia</taxon>
        <taxon>Tenebrionidae</taxon>
        <taxon>Tenebrionidae incertae sedis</taxon>
        <taxon>Tribolium</taxon>
    </lineage>
</organism>
<reference evidence="6 7" key="2">
    <citation type="journal article" date="2010" name="Nucleic Acids Res.">
        <title>BeetleBase in 2010: revisions to provide comprehensive genomic information for Tribolium castaneum.</title>
        <authorList>
            <person name="Kim H.S."/>
            <person name="Murphy T."/>
            <person name="Xia J."/>
            <person name="Caragea D."/>
            <person name="Park Y."/>
            <person name="Beeman R.W."/>
            <person name="Lorenzen M.D."/>
            <person name="Butcher S."/>
            <person name="Manak J.R."/>
            <person name="Brown S.J."/>
        </authorList>
    </citation>
    <scope>GENOME REANNOTATION</scope>
    <source>
        <strain evidence="6 7">Georgia GA2</strain>
    </source>
</reference>
<name>D2A3F7_TRICA</name>
<proteinExistence type="predicted"/>
<dbReference type="GO" id="GO:0005634">
    <property type="term" value="C:nucleus"/>
    <property type="evidence" value="ECO:0000318"/>
    <property type="project" value="GO_Central"/>
</dbReference>
<dbReference type="GO" id="GO:0005739">
    <property type="term" value="C:mitochondrion"/>
    <property type="evidence" value="ECO:0000318"/>
    <property type="project" value="GO_Central"/>
</dbReference>
<evidence type="ECO:0000259" key="5">
    <source>
        <dbReference type="Pfam" id="PF17177"/>
    </source>
</evidence>
<dbReference type="InterPro" id="IPR002885">
    <property type="entry name" value="PPR_rpt"/>
</dbReference>